<reference evidence="2" key="1">
    <citation type="journal article" date="2023" name="Hortic. Res.">
        <title>A chromosome-level phased genome enabling allele-level studies in sweet orange: a case study on citrus Huanglongbing tolerance.</title>
        <authorList>
            <person name="Wu B."/>
            <person name="Yu Q."/>
            <person name="Deng Z."/>
            <person name="Duan Y."/>
            <person name="Luo F."/>
            <person name="Gmitter F. Jr."/>
        </authorList>
    </citation>
    <scope>NUCLEOTIDE SEQUENCE [LARGE SCALE GENOMIC DNA]</scope>
    <source>
        <strain evidence="2">cv. Valencia</strain>
    </source>
</reference>
<comment type="caution">
    <text evidence="1">The sequence shown here is derived from an EMBL/GenBank/DDBJ whole genome shotgun (WGS) entry which is preliminary data.</text>
</comment>
<protein>
    <submittedName>
        <fullName evidence="1">Retrovirus-related pol polyprotein from transposon RE2</fullName>
    </submittedName>
</protein>
<evidence type="ECO:0000313" key="1">
    <source>
        <dbReference type="EMBL" id="KAH9682070.1"/>
    </source>
</evidence>
<name>A0ACB8I4K3_CITSI</name>
<accession>A0ACB8I4K3</accession>
<dbReference type="EMBL" id="CM039178">
    <property type="protein sequence ID" value="KAH9682070.1"/>
    <property type="molecule type" value="Genomic_DNA"/>
</dbReference>
<proteinExistence type="predicted"/>
<dbReference type="Proteomes" id="UP000829398">
    <property type="component" value="Chromosome 9"/>
</dbReference>
<organism evidence="1 2">
    <name type="scientific">Citrus sinensis</name>
    <name type="common">Sweet orange</name>
    <name type="synonym">Citrus aurantium var. sinensis</name>
    <dbReference type="NCBI Taxonomy" id="2711"/>
    <lineage>
        <taxon>Eukaryota</taxon>
        <taxon>Viridiplantae</taxon>
        <taxon>Streptophyta</taxon>
        <taxon>Embryophyta</taxon>
        <taxon>Tracheophyta</taxon>
        <taxon>Spermatophyta</taxon>
        <taxon>Magnoliopsida</taxon>
        <taxon>eudicotyledons</taxon>
        <taxon>Gunneridae</taxon>
        <taxon>Pentapetalae</taxon>
        <taxon>rosids</taxon>
        <taxon>malvids</taxon>
        <taxon>Sapindales</taxon>
        <taxon>Rutaceae</taxon>
        <taxon>Aurantioideae</taxon>
        <taxon>Citrus</taxon>
    </lineage>
</organism>
<sequence length="972" mass="108019">MMASSSFNSSTHVSSGTSFTFTTPIKLDRTNYTIWKQQVLSSICGNDLESYIDESKLCPERFLPNRFGSGEASGEDRENPDFIAWKHQDQLLFSWIMSSISLEILSLVVSSQTTLELWKNLEKQFGSESMAKKVHLKMLLSNLRKGSLSMTEYFTKLRTISDGLALAGSPLSNIDLITHLITGLDHSYYLVVVYIEANMLTMDLSEAYAMLLTHEARLENSKIVDNKEVKSNYMANVAQTGNFQKKCNGFAGGFNNGGNFNSGGFAGNFNNGNSNAGGFGRGGFGVNRKNFAQGGVMCQICLRYNHTAADCRDRFNRNFAPSFPVQGYHPNQGPKSAHMATSEGVADQGWYLDSGATHHLTNSAQNLTDATEIKSKNPLELIHTDLWGPASVLSMEGYKYYISFVDDYTRYCWIFPLVLKSDALESVQIPSPSFSILHDSSSIQQSPSSSSSVPAVPSSLNSLSLPQINIHSSPISSNCHSHTSIQNSSVASPQPSLSTIPTHPMLTRAKVGILKPKTYLTATQDIEPTSVKVALADQKWSMAMTEEFHALKNNETWTLVPADLATKIVGNKWVFRVKYNPDGSISKYKARLVAKGFHQTYGADFFETFSPVVKSCTIRIILSLAVMNHWTIRQLDVNNAFLNDVLTEEVFMHQFEGFIDPQHPTYVCKLNKALYGLKQAPRSWYDRLKGSLLQWGFQTSRSDTSLFLKHTGSDVLVILIYVDDILVTGSSSAQIEGIITLLGSEFALKDLGDFNYFLGLEVTPSSAGLHLSQTKYVGDILQKAHMLDSKGCNTPMSVADKLYKDKGTLFENPSLYRSVIGSLQYVTLTRPDIAFTVNKLTDYGVQFYNSKSLSLTAFSDADWGSNPDDRRSVGGYCIFLGSNLELKVQLNNTPVLYCDNKSAEALASNLKYHSRTKHIELDLHFVREHIAKKEFFVEHVSSSYQLADVLTKPLSFDHFAYMRAKLNVCPRP</sequence>
<evidence type="ECO:0000313" key="2">
    <source>
        <dbReference type="Proteomes" id="UP000829398"/>
    </source>
</evidence>
<gene>
    <name evidence="1" type="ORF">KPL71_027197</name>
</gene>
<keyword evidence="2" id="KW-1185">Reference proteome</keyword>